<protein>
    <submittedName>
        <fullName evidence="3">Uncharacterized protein</fullName>
    </submittedName>
</protein>
<gene>
    <name evidence="3" type="ORF">C8D92_103243</name>
</gene>
<organism evidence="3 4">
    <name type="scientific">Tamilnaduibacter salinus</name>
    <dbReference type="NCBI Taxonomy" id="1484056"/>
    <lineage>
        <taxon>Bacteria</taxon>
        <taxon>Pseudomonadati</taxon>
        <taxon>Pseudomonadota</taxon>
        <taxon>Gammaproteobacteria</taxon>
        <taxon>Pseudomonadales</taxon>
        <taxon>Marinobacteraceae</taxon>
        <taxon>Tamilnaduibacter</taxon>
    </lineage>
</organism>
<feature type="region of interest" description="Disordered" evidence="1">
    <location>
        <begin position="239"/>
        <end position="264"/>
    </location>
</feature>
<feature type="compositionally biased region" description="Pro residues" evidence="1">
    <location>
        <begin position="247"/>
        <end position="259"/>
    </location>
</feature>
<name>A0A2U1CYJ2_9GAMM</name>
<feature type="chain" id="PRO_5015396263" evidence="2">
    <location>
        <begin position="26"/>
        <end position="398"/>
    </location>
</feature>
<feature type="signal peptide" evidence="2">
    <location>
        <begin position="1"/>
        <end position="25"/>
    </location>
</feature>
<evidence type="ECO:0000256" key="2">
    <source>
        <dbReference type="SAM" id="SignalP"/>
    </source>
</evidence>
<sequence length="398" mass="41512">MPLASVAVCAAIVIAGTPVSSLAQATPQVTLPALYYTQSSGSQALDVVRTKPLRYGMRPSDSPPATVRTQPLRYGLRSTADKPDVVSLPVLRFGARSGKAPTVRTPALRFGSGGGAKPVVRTPALRFGRSRGAVATVSTGALRFGVPQSGPPTVRVPALRFGAEGGPRAIATLPALRFGVEATPDEVVTLPALRYGVTPGRTEPRSVEFRLVRVTPLDPNNAINPFDDRDVIDAIDKATTPEDKPVAPAPTPSPNPQPEPEPEPAALAFTNVPTGGVFTASLNFVPSADPQQWSVAEGPDDTVRSDAAFGFDGQFVTGGFELTFEPGMGWSSPGLPTTLVLASEGPGFETRTVSFDLTRLSDGRRFRVTADVSAGSDGDISVSSASGWDCFTNTGSCP</sequence>
<comment type="caution">
    <text evidence="3">The sequence shown here is derived from an EMBL/GenBank/DDBJ whole genome shotgun (WGS) entry which is preliminary data.</text>
</comment>
<keyword evidence="2" id="KW-0732">Signal</keyword>
<dbReference type="EMBL" id="QEKQ01000003">
    <property type="protein sequence ID" value="PVY77556.1"/>
    <property type="molecule type" value="Genomic_DNA"/>
</dbReference>
<evidence type="ECO:0000313" key="4">
    <source>
        <dbReference type="Proteomes" id="UP000245887"/>
    </source>
</evidence>
<dbReference type="RefSeq" id="WP_133243111.1">
    <property type="nucleotide sequence ID" value="NZ_QEKQ01000003.1"/>
</dbReference>
<evidence type="ECO:0000256" key="1">
    <source>
        <dbReference type="SAM" id="MobiDB-lite"/>
    </source>
</evidence>
<accession>A0A2U1CYJ2</accession>
<proteinExistence type="predicted"/>
<dbReference type="AlphaFoldDB" id="A0A2U1CYJ2"/>
<dbReference type="Proteomes" id="UP000245887">
    <property type="component" value="Unassembled WGS sequence"/>
</dbReference>
<reference evidence="3 4" key="1">
    <citation type="submission" date="2018-04" db="EMBL/GenBank/DDBJ databases">
        <title>Genomic Encyclopedia of Type Strains, Phase IV (KMG-IV): sequencing the most valuable type-strain genomes for metagenomic binning, comparative biology and taxonomic classification.</title>
        <authorList>
            <person name="Goeker M."/>
        </authorList>
    </citation>
    <scope>NUCLEOTIDE SEQUENCE [LARGE SCALE GENOMIC DNA]</scope>
    <source>
        <strain evidence="3 4">DSM 28688</strain>
    </source>
</reference>
<evidence type="ECO:0000313" key="3">
    <source>
        <dbReference type="EMBL" id="PVY77556.1"/>
    </source>
</evidence>